<organism evidence="1 2">
    <name type="scientific">Streptomyces jeddahensis</name>
    <dbReference type="NCBI Taxonomy" id="1716141"/>
    <lineage>
        <taxon>Bacteria</taxon>
        <taxon>Bacillati</taxon>
        <taxon>Actinomycetota</taxon>
        <taxon>Actinomycetes</taxon>
        <taxon>Kitasatosporales</taxon>
        <taxon>Streptomycetaceae</taxon>
        <taxon>Streptomyces</taxon>
    </lineage>
</organism>
<evidence type="ECO:0000313" key="2">
    <source>
        <dbReference type="Proteomes" id="UP000077381"/>
    </source>
</evidence>
<dbReference type="AlphaFoldDB" id="A0A177HUP2"/>
<dbReference type="PATRIC" id="fig|1716141.3.peg.2406"/>
<dbReference type="Proteomes" id="UP000077381">
    <property type="component" value="Unassembled WGS sequence"/>
</dbReference>
<reference evidence="1 2" key="1">
    <citation type="submission" date="2015-12" db="EMBL/GenBank/DDBJ databases">
        <title>Genome sequence of Streptomyces sp. G25.</title>
        <authorList>
            <person name="Poehlein A."/>
            <person name="Roettig A."/>
            <person name="Hiessl S."/>
            <person name="Hauschild P."/>
            <person name="Schauer J."/>
            <person name="Madkour M.H."/>
            <person name="Al-Ansari A.M."/>
            <person name="Almakishah N.H."/>
            <person name="Steinbuechel A."/>
            <person name="Daniel R."/>
        </authorList>
    </citation>
    <scope>NUCLEOTIDE SEQUENCE [LARGE SCALE GENOMIC DNA]</scope>
    <source>
        <strain evidence="2">G25(2015)</strain>
    </source>
</reference>
<dbReference type="OrthoDB" id="4106032at2"/>
<protein>
    <submittedName>
        <fullName evidence="1">Uncharacterized protein</fullName>
    </submittedName>
</protein>
<dbReference type="EMBL" id="LOHS01000066">
    <property type="protein sequence ID" value="OAH14339.1"/>
    <property type="molecule type" value="Genomic_DNA"/>
</dbReference>
<comment type="caution">
    <text evidence="1">The sequence shown here is derived from an EMBL/GenBank/DDBJ whole genome shotgun (WGS) entry which is preliminary data.</text>
</comment>
<evidence type="ECO:0000313" key="1">
    <source>
        <dbReference type="EMBL" id="OAH14339.1"/>
    </source>
</evidence>
<dbReference type="RefSeq" id="WP_067275491.1">
    <property type="nucleotide sequence ID" value="NZ_LOHS01000066.1"/>
</dbReference>
<accession>A0A177HUP2</accession>
<sequence>MNKDCRDQVQPHLQPGEQLLAVCECETAPGVPERPVWLRQPPQESELERRLKSRLPGVVQRFLRPSEPKPVTRFERTMEGAEQTAENALTQAAHGKGMHGGWESQAGQFLVTHYTAARLPATTLAVAFTDRRVLALADRAKLWQTNRAYELQWEAPRSTVLGVRANPNGCVTFEGSHFEVTWGVVSRQQARSMSVTFDVTPGCQCRVGNCPA</sequence>
<gene>
    <name evidence="1" type="ORF">STSP_22860</name>
</gene>
<keyword evidence="2" id="KW-1185">Reference proteome</keyword>
<dbReference type="STRING" id="1716141.STSP_22860"/>
<proteinExistence type="predicted"/>
<name>A0A177HUP2_9ACTN</name>